<evidence type="ECO:0000256" key="1">
    <source>
        <dbReference type="SAM" id="Coils"/>
    </source>
</evidence>
<dbReference type="Gene3D" id="1.20.58.130">
    <property type="match status" value="1"/>
</dbReference>
<name>A0A833GY72_9LEPT</name>
<keyword evidence="1" id="KW-0175">Coiled coil</keyword>
<gene>
    <name evidence="2" type="ORF">F9K24_19025</name>
</gene>
<dbReference type="Gene3D" id="6.10.250.2700">
    <property type="match status" value="1"/>
</dbReference>
<dbReference type="EMBL" id="WBUI01000027">
    <property type="protein sequence ID" value="KAB2929720.1"/>
    <property type="molecule type" value="Genomic_DNA"/>
</dbReference>
<accession>A0A833GY72</accession>
<proteinExistence type="predicted"/>
<dbReference type="AlphaFoldDB" id="A0A833GY72"/>
<evidence type="ECO:0000313" key="3">
    <source>
        <dbReference type="Proteomes" id="UP000460298"/>
    </source>
</evidence>
<dbReference type="Proteomes" id="UP000460298">
    <property type="component" value="Unassembled WGS sequence"/>
</dbReference>
<dbReference type="SUPFAM" id="SSF58113">
    <property type="entry name" value="Apolipoprotein A-I"/>
    <property type="match status" value="1"/>
</dbReference>
<sequence length="190" mass="21264">MPHFIQLPEEVASVFGLAATKFVDFLTSTFSLQKDEVVRMSALSFEKTVKDETTGLRLEMNELQAETQASIAELRAETQTSIAELRVEMTELRAETRASIAGLRVEMAELRAETQASIGELRVEMTELRAETQTSIAELRAEMKADFADVQKQIAGLHREITAQTRWFLAGLLAAATLYPIISQLLQRFL</sequence>
<reference evidence="2 3" key="1">
    <citation type="submission" date="2019-10" db="EMBL/GenBank/DDBJ databases">
        <title>Extracellular Electron Transfer in a Candidatus Methanoperedens spp. Enrichment Culture.</title>
        <authorList>
            <person name="Berger S."/>
            <person name="Rangel Shaw D."/>
            <person name="Berben T."/>
            <person name="In 'T Zandt M."/>
            <person name="Frank J."/>
            <person name="Reimann J."/>
            <person name="Jetten M.S.M."/>
            <person name="Welte C.U."/>
        </authorList>
    </citation>
    <scope>NUCLEOTIDE SEQUENCE [LARGE SCALE GENOMIC DNA]</scope>
    <source>
        <strain evidence="2">SB12</strain>
    </source>
</reference>
<dbReference type="NCBIfam" id="NF047472">
    <property type="entry name" value="LA_3696_Nterm"/>
    <property type="match status" value="1"/>
</dbReference>
<organism evidence="2 3">
    <name type="scientific">Leptonema illini</name>
    <dbReference type="NCBI Taxonomy" id="183"/>
    <lineage>
        <taxon>Bacteria</taxon>
        <taxon>Pseudomonadati</taxon>
        <taxon>Spirochaetota</taxon>
        <taxon>Spirochaetia</taxon>
        <taxon>Leptospirales</taxon>
        <taxon>Leptospiraceae</taxon>
        <taxon>Leptonema</taxon>
    </lineage>
</organism>
<comment type="caution">
    <text evidence="2">The sequence shown here is derived from an EMBL/GenBank/DDBJ whole genome shotgun (WGS) entry which is preliminary data.</text>
</comment>
<evidence type="ECO:0000313" key="2">
    <source>
        <dbReference type="EMBL" id="KAB2929720.1"/>
    </source>
</evidence>
<protein>
    <recommendedName>
        <fullName evidence="4">DUF1640 domain-containing protein</fullName>
    </recommendedName>
</protein>
<evidence type="ECO:0008006" key="4">
    <source>
        <dbReference type="Google" id="ProtNLM"/>
    </source>
</evidence>
<feature type="coiled-coil region" evidence="1">
    <location>
        <begin position="75"/>
        <end position="160"/>
    </location>
</feature>